<organism evidence="8 9">
    <name type="scientific">Suillus placidus</name>
    <dbReference type="NCBI Taxonomy" id="48579"/>
    <lineage>
        <taxon>Eukaryota</taxon>
        <taxon>Fungi</taxon>
        <taxon>Dikarya</taxon>
        <taxon>Basidiomycota</taxon>
        <taxon>Agaricomycotina</taxon>
        <taxon>Agaricomycetes</taxon>
        <taxon>Agaricomycetidae</taxon>
        <taxon>Boletales</taxon>
        <taxon>Suillineae</taxon>
        <taxon>Suillaceae</taxon>
        <taxon>Suillus</taxon>
    </lineage>
</organism>
<dbReference type="SUPFAM" id="SSF74788">
    <property type="entry name" value="Cullin repeat-like"/>
    <property type="match status" value="1"/>
</dbReference>
<dbReference type="Pfam" id="PF10557">
    <property type="entry name" value="Cullin_Nedd8"/>
    <property type="match status" value="1"/>
</dbReference>
<dbReference type="InterPro" id="IPR059120">
    <property type="entry name" value="Cullin-like_AB"/>
</dbReference>
<evidence type="ECO:0000313" key="9">
    <source>
        <dbReference type="Proteomes" id="UP000714275"/>
    </source>
</evidence>
<dbReference type="InterPro" id="IPR016159">
    <property type="entry name" value="Cullin_repeat-like_dom_sf"/>
</dbReference>
<dbReference type="AlphaFoldDB" id="A0A9P6ZRH5"/>
<proteinExistence type="inferred from homology"/>
<dbReference type="SUPFAM" id="SSF46785">
    <property type="entry name" value="Winged helix' DNA-binding domain"/>
    <property type="match status" value="1"/>
</dbReference>
<name>A0A9P6ZRH5_9AGAM</name>
<dbReference type="OrthoDB" id="27073at2759"/>
<evidence type="ECO:0000256" key="6">
    <source>
        <dbReference type="SAM" id="MobiDB-lite"/>
    </source>
</evidence>
<dbReference type="GO" id="GO:0031625">
    <property type="term" value="F:ubiquitin protein ligase binding"/>
    <property type="evidence" value="ECO:0007669"/>
    <property type="project" value="InterPro"/>
</dbReference>
<evidence type="ECO:0000256" key="5">
    <source>
        <dbReference type="RuleBase" id="RU003829"/>
    </source>
</evidence>
<dbReference type="Pfam" id="PF26557">
    <property type="entry name" value="Cullin_AB"/>
    <property type="match status" value="1"/>
</dbReference>
<accession>A0A9P6ZRH5</accession>
<reference evidence="8" key="1">
    <citation type="journal article" date="2020" name="New Phytol.">
        <title>Comparative genomics reveals dynamic genome evolution in host specialist ectomycorrhizal fungi.</title>
        <authorList>
            <person name="Lofgren L.A."/>
            <person name="Nguyen N.H."/>
            <person name="Vilgalys R."/>
            <person name="Ruytinx J."/>
            <person name="Liao H.L."/>
            <person name="Branco S."/>
            <person name="Kuo A."/>
            <person name="LaButti K."/>
            <person name="Lipzen A."/>
            <person name="Andreopoulos W."/>
            <person name="Pangilinan J."/>
            <person name="Riley R."/>
            <person name="Hundley H."/>
            <person name="Na H."/>
            <person name="Barry K."/>
            <person name="Grigoriev I.V."/>
            <person name="Stajich J.E."/>
            <person name="Kennedy P.G."/>
        </authorList>
    </citation>
    <scope>NUCLEOTIDE SEQUENCE</scope>
    <source>
        <strain evidence="8">DOB743</strain>
    </source>
</reference>
<dbReference type="InterPro" id="IPR045093">
    <property type="entry name" value="Cullin"/>
</dbReference>
<dbReference type="FunFam" id="1.10.10.10:FF:000014">
    <property type="entry name" value="Cullin 1"/>
    <property type="match status" value="1"/>
</dbReference>
<dbReference type="Gene3D" id="1.10.10.10">
    <property type="entry name" value="Winged helix-like DNA-binding domain superfamily/Winged helix DNA-binding domain"/>
    <property type="match status" value="1"/>
</dbReference>
<dbReference type="SMART" id="SM00182">
    <property type="entry name" value="CULLIN"/>
    <property type="match status" value="1"/>
</dbReference>
<feature type="domain" description="Cullin family profile" evidence="7">
    <location>
        <begin position="459"/>
        <end position="683"/>
    </location>
</feature>
<keyword evidence="9" id="KW-1185">Reference proteome</keyword>
<evidence type="ECO:0000256" key="4">
    <source>
        <dbReference type="PROSITE-ProRule" id="PRU00330"/>
    </source>
</evidence>
<protein>
    <submittedName>
        <fullName evidence="8">Cullin family-domain-containing protein</fullName>
    </submittedName>
</protein>
<dbReference type="EMBL" id="JABBWD010000036">
    <property type="protein sequence ID" value="KAG1775138.1"/>
    <property type="molecule type" value="Genomic_DNA"/>
</dbReference>
<dbReference type="Proteomes" id="UP000714275">
    <property type="component" value="Unassembled WGS sequence"/>
</dbReference>
<dbReference type="InterPro" id="IPR001373">
    <property type="entry name" value="Cullin_N"/>
</dbReference>
<dbReference type="Gene3D" id="3.30.230.130">
    <property type="entry name" value="Cullin, Chain C, Domain 2"/>
    <property type="match status" value="1"/>
</dbReference>
<dbReference type="InterPro" id="IPR036317">
    <property type="entry name" value="Cullin_homology_sf"/>
</dbReference>
<dbReference type="SMART" id="SM00884">
    <property type="entry name" value="Cullin_Nedd8"/>
    <property type="match status" value="1"/>
</dbReference>
<comment type="caution">
    <text evidence="8">The sequence shown here is derived from an EMBL/GenBank/DDBJ whole genome shotgun (WGS) entry which is preliminary data.</text>
</comment>
<dbReference type="InterPro" id="IPR019559">
    <property type="entry name" value="Cullin_neddylation_domain"/>
</dbReference>
<dbReference type="Pfam" id="PF00888">
    <property type="entry name" value="Cullin"/>
    <property type="match status" value="1"/>
</dbReference>
<dbReference type="PANTHER" id="PTHR11932">
    <property type="entry name" value="CULLIN"/>
    <property type="match status" value="1"/>
</dbReference>
<evidence type="ECO:0000313" key="8">
    <source>
        <dbReference type="EMBL" id="KAG1775138.1"/>
    </source>
</evidence>
<dbReference type="InterPro" id="IPR016158">
    <property type="entry name" value="Cullin_homology"/>
</dbReference>
<evidence type="ECO:0000256" key="3">
    <source>
        <dbReference type="ARBA" id="ARBA00022843"/>
    </source>
</evidence>
<evidence type="ECO:0000256" key="1">
    <source>
        <dbReference type="ARBA" id="ARBA00006019"/>
    </source>
</evidence>
<keyword evidence="2" id="KW-1017">Isopeptide bond</keyword>
<dbReference type="Gene3D" id="1.20.1310.10">
    <property type="entry name" value="Cullin Repeats"/>
    <property type="match status" value="4"/>
</dbReference>
<dbReference type="SUPFAM" id="SSF75632">
    <property type="entry name" value="Cullin homology domain"/>
    <property type="match status" value="1"/>
</dbReference>
<gene>
    <name evidence="8" type="ORF">EV702DRAFT_1199733</name>
</gene>
<sequence length="812" mass="92809">MTDVISLLTFPDTSKAFTAYRSTVVDVDDRSASHPRKTPRLDADSDSGSASRSRDGGKGKNVDRGGPVRIQVYGFAGLHFILFSGCGAYGRTDIVGGVVGSALNKVYDNLFVRLSRSIRALLEKGSDELSTTYEGVYTACRGVVCVAGRGEGLYEMVKAEIHKCVNRLAEELEKTNKEGVEWIGQFVETCAWFEGQVALLESLLTYLDRAYVLKNPSFPSIHDLAFTRFRERIFSGYFIVDKLQKGISTWVTWERNEGQVHIHRPFLKKLVSHLVTHHVYDAIFERHFVEQTQEYFSKESYQMVEVEKAKAKVFLAHCNQRTNEEQGRARDVMLDGTVALVKDTAIRALFKGRLEWMAKEVFMECKGTDLKKTYALFSSVDGLPVLCREFKAYVQAVQDVVKDTSKDDEMVNRLLEFKSFADTTLKEAFVNPSTKQNNQDFSYGLIDAFTKGFKARRNKPAEQIAKHVDRLMRYGQRGMSDAAFEALLDAALALYRFTDDKDVFRTFYHRALAKRLLLERSASDDFEKAMLKKLKEKYDPEFGMGDHMFNDLALSRDIMREYHARIKDDSSAQKLSVMVLQSSVWPFLERTKDVDLPSSMQTDLNNYTTFYKIKHQGHKLDWDHSLGTATVKARFAAGPKDLTVSLYQAVVLLLFNDETEIGYRQILEETHDGELRRTLQSLACANKKVLKKRPVGKDVNDKDIFYFNAEFTDPRAKVHINSIQAKETAEENQRTQSHIEGDRKHYLDAAIVRIMKAKKELSHEQLKNETIDAVKSHFVPEVSVIKQRIDGLVEQEYLRRDEEDHNLYIYVA</sequence>
<dbReference type="PROSITE" id="PS50069">
    <property type="entry name" value="CULLIN_2"/>
    <property type="match status" value="1"/>
</dbReference>
<keyword evidence="3" id="KW-0832">Ubl conjugation</keyword>
<dbReference type="InterPro" id="IPR036388">
    <property type="entry name" value="WH-like_DNA-bd_sf"/>
</dbReference>
<feature type="compositionally biased region" description="Basic and acidic residues" evidence="6">
    <location>
        <begin position="52"/>
        <end position="63"/>
    </location>
</feature>
<evidence type="ECO:0000256" key="2">
    <source>
        <dbReference type="ARBA" id="ARBA00022499"/>
    </source>
</evidence>
<dbReference type="GO" id="GO:0006511">
    <property type="term" value="P:ubiquitin-dependent protein catabolic process"/>
    <property type="evidence" value="ECO:0007669"/>
    <property type="project" value="InterPro"/>
</dbReference>
<evidence type="ECO:0000259" key="7">
    <source>
        <dbReference type="PROSITE" id="PS50069"/>
    </source>
</evidence>
<feature type="region of interest" description="Disordered" evidence="6">
    <location>
        <begin position="28"/>
        <end position="63"/>
    </location>
</feature>
<comment type="similarity">
    <text evidence="1 4 5">Belongs to the cullin family.</text>
</comment>
<dbReference type="InterPro" id="IPR036390">
    <property type="entry name" value="WH_DNA-bd_sf"/>
</dbReference>